<name>A0A4S8ENY5_9BURK</name>
<protein>
    <submittedName>
        <fullName evidence="1">Uncharacterized protein</fullName>
    </submittedName>
</protein>
<keyword evidence="2" id="KW-1185">Reference proteome</keyword>
<gene>
    <name evidence="1" type="ORF">E9531_16875</name>
</gene>
<dbReference type="EMBL" id="STFG01000036">
    <property type="protein sequence ID" value="THT96056.1"/>
    <property type="molecule type" value="Genomic_DNA"/>
</dbReference>
<evidence type="ECO:0000313" key="2">
    <source>
        <dbReference type="Proteomes" id="UP000308917"/>
    </source>
</evidence>
<dbReference type="Proteomes" id="UP000308917">
    <property type="component" value="Unassembled WGS sequence"/>
</dbReference>
<reference evidence="1 2" key="1">
    <citation type="journal article" date="2015" name="Antonie Van Leeuwenhoek">
        <title>Lampropedia puyangensis sp. nov., isolated from symptomatic bark of Populus ? euramericana canker and emended description of Lampropedia hyalina (Ehrenberg 1832) Lee et al. 2004.</title>
        <authorList>
            <person name="Li Y."/>
            <person name="Wang T."/>
            <person name="Piao C.G."/>
            <person name="Wang L.F."/>
            <person name="Tian G.Z."/>
            <person name="Zhu T.H."/>
            <person name="Guo M.W."/>
        </authorList>
    </citation>
    <scope>NUCLEOTIDE SEQUENCE [LARGE SCALE GENOMIC DNA]</scope>
    <source>
        <strain evidence="1 2">2-bin</strain>
    </source>
</reference>
<dbReference type="AlphaFoldDB" id="A0A4S8ENY5"/>
<evidence type="ECO:0000313" key="1">
    <source>
        <dbReference type="EMBL" id="THT96056.1"/>
    </source>
</evidence>
<sequence>MIEQSVDYGGLASFLHRFFHKADLPTAMQFEAIEGRLDRAILKSQRGASFEEMRHWLIGEVEANQQAQGLACITGTLLLRQGCLLSQLAQPNQLTIHYCFGSGYDVQLLWLSPVRKGMA</sequence>
<accession>A0A4S8ENY5</accession>
<organism evidence="1 2">
    <name type="scientific">Lampropedia puyangensis</name>
    <dbReference type="NCBI Taxonomy" id="1330072"/>
    <lineage>
        <taxon>Bacteria</taxon>
        <taxon>Pseudomonadati</taxon>
        <taxon>Pseudomonadota</taxon>
        <taxon>Betaproteobacteria</taxon>
        <taxon>Burkholderiales</taxon>
        <taxon>Comamonadaceae</taxon>
        <taxon>Lampropedia</taxon>
    </lineage>
</organism>
<comment type="caution">
    <text evidence="1">The sequence shown here is derived from an EMBL/GenBank/DDBJ whole genome shotgun (WGS) entry which is preliminary data.</text>
</comment>
<proteinExistence type="predicted"/>